<dbReference type="eggNOG" id="ENOG5031GD8">
    <property type="taxonomic scope" value="Bacteria"/>
</dbReference>
<dbReference type="InterPro" id="IPR025734">
    <property type="entry name" value="EspG"/>
</dbReference>
<evidence type="ECO:0000256" key="3">
    <source>
        <dbReference type="ARBA" id="ARBA00022490"/>
    </source>
</evidence>
<evidence type="ECO:0000313" key="6">
    <source>
        <dbReference type="Proteomes" id="UP000017048"/>
    </source>
</evidence>
<reference evidence="5 6" key="1">
    <citation type="journal article" date="2014" name="BMC Genomics">
        <title>Genome based analysis of type-I polyketide synthase and nonribosomal peptide synthetase gene clusters in seven strains of five representative Nocardia species.</title>
        <authorList>
            <person name="Komaki H."/>
            <person name="Ichikawa N."/>
            <person name="Hosoyama A."/>
            <person name="Takahashi-Nakaguchi A."/>
            <person name="Matsuzawa T."/>
            <person name="Suzuki K."/>
            <person name="Fujita N."/>
            <person name="Gonoi T."/>
        </authorList>
    </citation>
    <scope>NUCLEOTIDE SEQUENCE [LARGE SCALE GENOMIC DNA]</scope>
    <source>
        <strain evidence="5 6">NBRC 15531</strain>
    </source>
</reference>
<dbReference type="OrthoDB" id="4532341at2"/>
<protein>
    <recommendedName>
        <fullName evidence="7">ESX secretion-associated protein EspG</fullName>
    </recommendedName>
</protein>
<accession>U5EKF8</accession>
<evidence type="ECO:0000256" key="1">
    <source>
        <dbReference type="ARBA" id="ARBA00004496"/>
    </source>
</evidence>
<dbReference type="AlphaFoldDB" id="U5EKF8"/>
<keyword evidence="4" id="KW-0143">Chaperone</keyword>
<dbReference type="STRING" id="1824.SAMN05444423_1011775"/>
<dbReference type="EMBL" id="BAFO02000033">
    <property type="protein sequence ID" value="GAD86813.1"/>
    <property type="molecule type" value="Genomic_DNA"/>
</dbReference>
<comment type="subcellular location">
    <subcellularLocation>
        <location evidence="1">Cytoplasm</location>
    </subcellularLocation>
</comment>
<comment type="similarity">
    <text evidence="2">Belongs to the EspG family.</text>
</comment>
<evidence type="ECO:0000256" key="4">
    <source>
        <dbReference type="ARBA" id="ARBA00023186"/>
    </source>
</evidence>
<proteinExistence type="inferred from homology"/>
<dbReference type="Proteomes" id="UP000017048">
    <property type="component" value="Unassembled WGS sequence"/>
</dbReference>
<keyword evidence="3" id="KW-0963">Cytoplasm</keyword>
<organism evidence="5 6">
    <name type="scientific">Nocardia asteroides NBRC 15531</name>
    <dbReference type="NCBI Taxonomy" id="1110697"/>
    <lineage>
        <taxon>Bacteria</taxon>
        <taxon>Bacillati</taxon>
        <taxon>Actinomycetota</taxon>
        <taxon>Actinomycetes</taxon>
        <taxon>Mycobacteriales</taxon>
        <taxon>Nocardiaceae</taxon>
        <taxon>Nocardia</taxon>
    </lineage>
</organism>
<evidence type="ECO:0000313" key="5">
    <source>
        <dbReference type="EMBL" id="GAD86813.1"/>
    </source>
</evidence>
<dbReference type="EMBL" id="AB685274">
    <property type="protein sequence ID" value="BAO98999.1"/>
    <property type="molecule type" value="Genomic_DNA"/>
</dbReference>
<evidence type="ECO:0000256" key="2">
    <source>
        <dbReference type="ARBA" id="ARBA00006411"/>
    </source>
</evidence>
<keyword evidence="6" id="KW-1185">Reference proteome</keyword>
<evidence type="ECO:0008006" key="7">
    <source>
        <dbReference type="Google" id="ProtNLM"/>
    </source>
</evidence>
<gene>
    <name evidence="5" type="ORF">NCAST_33_01920</name>
</gene>
<name>U5EKF8_NOCAS</name>
<dbReference type="GeneID" id="91519202"/>
<dbReference type="Pfam" id="PF14011">
    <property type="entry name" value="ESX-1_EspG"/>
    <property type="match status" value="1"/>
</dbReference>
<sequence length="251" mass="28027">MRSSRFTGQEFEILWAAYGRDRLPYPLQFRTAIDDFDALKRDRDRAVQTLLAKYDPAVEHALDALIHSEARVESKGFAGQNTPRIIRFFGAIKGAAGATLVQEPGPADDIGGDVVLGWGGSDQVAEAAVDALPARGPGTLAPLEIPRARIAEEDDHFEYRRDALSAVDQLDRMFRRPRSGFGEIAAYAGGAVDARPVTPERTFWWMDYPDGRYYARTGDPIIAEPLDRERMTAGIRQMLTRARRRYLAETN</sequence>
<dbReference type="RefSeq" id="WP_019048630.1">
    <property type="nucleotide sequence ID" value="NZ_BAFO02000033.1"/>
</dbReference>